<feature type="compositionally biased region" description="Polar residues" evidence="2">
    <location>
        <begin position="891"/>
        <end position="907"/>
    </location>
</feature>
<dbReference type="PANTHER" id="PTHR38563">
    <property type="entry name" value="FL(2)D-ASSOCIATED COMPLEX COMPONENT"/>
    <property type="match status" value="1"/>
</dbReference>
<accession>A0ABM1XVR8</accession>
<dbReference type="EnsemblMetazoa" id="AALFPA23_003344.R3635">
    <property type="protein sequence ID" value="AALFPA23_003344.P3635"/>
    <property type="gene ID" value="AALFPA23_003344"/>
</dbReference>
<feature type="compositionally biased region" description="Basic and acidic residues" evidence="2">
    <location>
        <begin position="687"/>
        <end position="758"/>
    </location>
</feature>
<feature type="compositionally biased region" description="Acidic residues" evidence="2">
    <location>
        <begin position="1106"/>
        <end position="1131"/>
    </location>
</feature>
<feature type="compositionally biased region" description="Low complexity" evidence="2">
    <location>
        <begin position="144"/>
        <end position="165"/>
    </location>
</feature>
<feature type="compositionally biased region" description="Polar residues" evidence="2">
    <location>
        <begin position="1020"/>
        <end position="1046"/>
    </location>
</feature>
<feature type="compositionally biased region" description="Low complexity" evidence="2">
    <location>
        <begin position="980"/>
        <end position="989"/>
    </location>
</feature>
<evidence type="ECO:0000313" key="3">
    <source>
        <dbReference type="EnsemblMetazoa" id="AALFPA23_003344.P3635"/>
    </source>
</evidence>
<feature type="compositionally biased region" description="Low complexity" evidence="2">
    <location>
        <begin position="248"/>
        <end position="277"/>
    </location>
</feature>
<feature type="compositionally biased region" description="Low complexity" evidence="2">
    <location>
        <begin position="952"/>
        <end position="961"/>
    </location>
</feature>
<reference evidence="3" key="2">
    <citation type="submission" date="2025-05" db="UniProtKB">
        <authorList>
            <consortium name="EnsemblMetazoa"/>
        </authorList>
    </citation>
    <scope>IDENTIFICATION</scope>
    <source>
        <strain evidence="3">Foshan</strain>
    </source>
</reference>
<keyword evidence="1" id="KW-0175">Coiled coil</keyword>
<feature type="region of interest" description="Disordered" evidence="2">
    <location>
        <begin position="870"/>
        <end position="1209"/>
    </location>
</feature>
<sequence>MSTPVKRKITLELNPNKKVLPKDRPSVFQRLGTKKYQTSLTGGSGPVKLHQQEQDSTVNKEEIVKRIVGCDEPELVPPPKLVIVPESVSAHARLIEAQLAAKLGKVIVSRGETIGATGPASIVPPVSSSRSEAKSSGGGGSGGHSSSAVIERAGPSAGGSSSEPSRGGGGGGGGGGWDQSSLENADQDILERKRKELQHELKLEMDASGGGSSHHHHHHHSSSSSMMKQKSGKETLVVKKIRKVPAPRRSSSSSDSSSSSGSDSSDSDSSSSSSSSSRDSRRVKKRTVRQRRDSSSSSDGGGAKKIVKKHPKKLSADGTKRIVTKKIGGHLTKIRVKKVTSPGGTTSHIRKVAREVSPSGKTPTKYTVKKVVALKKDKHAVVVDARERVREKEREMALREKEREREKERLRLREREREREHVKSRSPRAHIRSRSPRSRMSPTAVTVTVRGREKKKSPEGSRYREPPVAVVRRPERSPERMDDRRRHETLKDRERRERQERELARNKEREEALARCQERQRERERLAAAKDRVAPRREREVQPPIDGGLEKPDRHRPVERLLPRPAERARALAAARSPGGGKLDHDRSRTPNSPRSRDRIPRERSFDRGPADRGFVDHHDRRSRSRDREYVTPIVRGARSRDSPYDRHAAPPAPRETRDYREPEPRPAPAYERDRGGRGGGEGGGRGGHDYGRNEYPDDPPPRRELDREWERERDRERDREPERGPPQRGGYDRRDDHGRDWNRDHGPPPHSHNHEPDNYQGPSRNWEEGSRWKEADGWVNEKDRGDWKFKDRAWEHDDHPAVGPPAHSHNHGGGRRWQHNHPEPNQGSNWHGKPPKEDMDFSPRHKLAGRLGERVGNDNSMFRRQHQGHQPMFHGHGRKGHVGMGPGRFGNQNKYSINRTQQNLVAQHQHSHQHPPPLHHQQQQQQQPSQGPQGIQPLIPPGPGPINLMNQPGPIQQGPPQLGPPQLGPAHPGPPIQPGPAQQVAPGPDNSNARQITAPPEDDLPPLIQPIPPVAKPNPSASMPSEDTSNQMVPGTVTVPSTSGETPIDGAASVRPPNEGVAPTTDASITAEAAEPGSVAAVSATTAAVTDKPAGEQAALPPAEPMDEDNLSEISDDPDDILTREEEDDFSNSKLTAGGPSEQHGTPASTGSSTPMVRGVSSSMMIPSQVLQNHSSQQSSSAQHQQQLPNQTQPSSSSSGPRRPFLSKARYKSYDGCIGGPVGPLPDLYANLDDGIGMAFRSGTGEINQLNDPAAAGENKPRVGDSTVHEPGHPLNVGPDGMPPGPAQHSDGNSDLAAAGAGGALEVKDPKQAGKLHANKELKEEMDLDFEEISDGELEEENKFKGLGDALGVDWASLAQETRAKLKPEQTIPVSARNRWKAHHILLDIGISVRLAGEAYAQRVLTESKEKLREEIEEFKAAAEQQKVAAVKKEEEEQLFNGVRIKKEKLDEDEQKQQQSEQTVVKKEDSNENSEVSEQEANLADIDKILHPVASVHVAMRERARARRNLILCAAGPHSRALSARRDLEIRRQLCGFPPQECNERITEHQSTPTNPELHEMVMKLYQNTMQPNKIEVQ</sequence>
<feature type="region of interest" description="Disordered" evidence="2">
    <location>
        <begin position="114"/>
        <end position="322"/>
    </location>
</feature>
<feature type="compositionally biased region" description="Pro residues" evidence="2">
    <location>
        <begin position="962"/>
        <end position="979"/>
    </location>
</feature>
<feature type="compositionally biased region" description="Basic and acidic residues" evidence="2">
    <location>
        <begin position="639"/>
        <end position="677"/>
    </location>
</feature>
<evidence type="ECO:0000313" key="4">
    <source>
        <dbReference type="Proteomes" id="UP000069940"/>
    </source>
</evidence>
<feature type="region of interest" description="Disordered" evidence="2">
    <location>
        <begin position="339"/>
        <end position="364"/>
    </location>
</feature>
<feature type="compositionally biased region" description="Basic and acidic residues" evidence="2">
    <location>
        <begin position="766"/>
        <end position="801"/>
    </location>
</feature>
<feature type="compositionally biased region" description="Basic residues" evidence="2">
    <location>
        <begin position="809"/>
        <end position="820"/>
    </location>
</feature>
<feature type="compositionally biased region" description="Basic and acidic residues" evidence="2">
    <location>
        <begin position="548"/>
        <end position="570"/>
    </location>
</feature>
<feature type="region of interest" description="Disordered" evidence="2">
    <location>
        <begin position="388"/>
        <end position="844"/>
    </location>
</feature>
<feature type="region of interest" description="Disordered" evidence="2">
    <location>
        <begin position="1248"/>
        <end position="1299"/>
    </location>
</feature>
<reference evidence="4" key="1">
    <citation type="journal article" date="2015" name="Proc. Natl. Acad. Sci. U.S.A.">
        <title>Genome sequence of the Asian Tiger mosquito, Aedes albopictus, reveals insights into its biology, genetics, and evolution.</title>
        <authorList>
            <person name="Chen X.G."/>
            <person name="Jiang X."/>
            <person name="Gu J."/>
            <person name="Xu M."/>
            <person name="Wu Y."/>
            <person name="Deng Y."/>
            <person name="Zhang C."/>
            <person name="Bonizzoni M."/>
            <person name="Dermauw W."/>
            <person name="Vontas J."/>
            <person name="Armbruster P."/>
            <person name="Huang X."/>
            <person name="Yang Y."/>
            <person name="Zhang H."/>
            <person name="He W."/>
            <person name="Peng H."/>
            <person name="Liu Y."/>
            <person name="Wu K."/>
            <person name="Chen J."/>
            <person name="Lirakis M."/>
            <person name="Topalis P."/>
            <person name="Van Leeuwen T."/>
            <person name="Hall A.B."/>
            <person name="Jiang X."/>
            <person name="Thorpe C."/>
            <person name="Mueller R.L."/>
            <person name="Sun C."/>
            <person name="Waterhouse R.M."/>
            <person name="Yan G."/>
            <person name="Tu Z.J."/>
            <person name="Fang X."/>
            <person name="James A.A."/>
        </authorList>
    </citation>
    <scope>NUCLEOTIDE SEQUENCE [LARGE SCALE GENOMIC DNA]</scope>
    <source>
        <strain evidence="4">Foshan</strain>
    </source>
</reference>
<dbReference type="GeneID" id="109432362"/>
<feature type="compositionally biased region" description="Polar residues" evidence="2">
    <location>
        <begin position="1144"/>
        <end position="1167"/>
    </location>
</feature>
<feature type="compositionally biased region" description="Low complexity" evidence="2">
    <location>
        <begin position="1169"/>
        <end position="1208"/>
    </location>
</feature>
<feature type="compositionally biased region" description="Pro residues" evidence="2">
    <location>
        <begin position="1008"/>
        <end position="1017"/>
    </location>
</feature>
<feature type="coiled-coil region" evidence="1">
    <location>
        <begin position="1403"/>
        <end position="1437"/>
    </location>
</feature>
<evidence type="ECO:0000256" key="1">
    <source>
        <dbReference type="SAM" id="Coils"/>
    </source>
</evidence>
<protein>
    <submittedName>
        <fullName evidence="3">Uncharacterized protein</fullName>
    </submittedName>
</protein>
<name>A0ABM1XVR8_AEDAL</name>
<feature type="compositionally biased region" description="Low complexity" evidence="2">
    <location>
        <begin position="1079"/>
        <end position="1091"/>
    </location>
</feature>
<feature type="region of interest" description="Disordered" evidence="2">
    <location>
        <begin position="1450"/>
        <end position="1481"/>
    </location>
</feature>
<feature type="compositionally biased region" description="Basic and acidic residues" evidence="2">
    <location>
        <begin position="388"/>
        <end position="423"/>
    </location>
</feature>
<dbReference type="Proteomes" id="UP000069940">
    <property type="component" value="Unassembled WGS sequence"/>
</dbReference>
<dbReference type="InterPro" id="IPR040427">
    <property type="entry name" value="Flacc"/>
</dbReference>
<evidence type="ECO:0000256" key="2">
    <source>
        <dbReference type="SAM" id="MobiDB-lite"/>
    </source>
</evidence>
<feature type="compositionally biased region" description="Basic and acidic residues" evidence="2">
    <location>
        <begin position="456"/>
        <end position="465"/>
    </location>
</feature>
<feature type="compositionally biased region" description="Low complexity" evidence="2">
    <location>
        <begin position="920"/>
        <end position="938"/>
    </location>
</feature>
<feature type="compositionally biased region" description="Basic and acidic residues" evidence="2">
    <location>
        <begin position="582"/>
        <end position="630"/>
    </location>
</feature>
<feature type="compositionally biased region" description="Basic and acidic residues" evidence="2">
    <location>
        <begin position="472"/>
        <end position="541"/>
    </location>
</feature>
<feature type="compositionally biased region" description="Basic residues" evidence="2">
    <location>
        <begin position="424"/>
        <end position="437"/>
    </location>
</feature>
<keyword evidence="4" id="KW-1185">Reference proteome</keyword>
<feature type="compositionally biased region" description="Basic and acidic residues" evidence="2">
    <location>
        <begin position="835"/>
        <end position="844"/>
    </location>
</feature>
<proteinExistence type="predicted"/>
<feature type="compositionally biased region" description="Gly residues" evidence="2">
    <location>
        <begin position="166"/>
        <end position="177"/>
    </location>
</feature>
<feature type="compositionally biased region" description="Basic and acidic residues" evidence="2">
    <location>
        <begin position="1260"/>
        <end position="1273"/>
    </location>
</feature>
<dbReference type="PANTHER" id="PTHR38563:SF1">
    <property type="entry name" value="FL(2)D-ASSOCIATED COMPLEX COMPONENT"/>
    <property type="match status" value="1"/>
</dbReference>
<feature type="compositionally biased region" description="Basic and acidic residues" evidence="2">
    <location>
        <begin position="189"/>
        <end position="205"/>
    </location>
</feature>
<dbReference type="RefSeq" id="XP_062699691.1">
    <property type="nucleotide sequence ID" value="XM_062843707.1"/>
</dbReference>
<organism evidence="3 4">
    <name type="scientific">Aedes albopictus</name>
    <name type="common">Asian tiger mosquito</name>
    <name type="synonym">Stegomyia albopicta</name>
    <dbReference type="NCBI Taxonomy" id="7160"/>
    <lineage>
        <taxon>Eukaryota</taxon>
        <taxon>Metazoa</taxon>
        <taxon>Ecdysozoa</taxon>
        <taxon>Arthropoda</taxon>
        <taxon>Hexapoda</taxon>
        <taxon>Insecta</taxon>
        <taxon>Pterygota</taxon>
        <taxon>Neoptera</taxon>
        <taxon>Endopterygota</taxon>
        <taxon>Diptera</taxon>
        <taxon>Nematocera</taxon>
        <taxon>Culicoidea</taxon>
        <taxon>Culicidae</taxon>
        <taxon>Culicinae</taxon>
        <taxon>Aedini</taxon>
        <taxon>Aedes</taxon>
        <taxon>Stegomyia</taxon>
    </lineage>
</organism>